<gene>
    <name evidence="1" type="ORF">WOSG25_022000</name>
</gene>
<dbReference type="Proteomes" id="UP000030643">
    <property type="component" value="Unassembled WGS sequence"/>
</dbReference>
<dbReference type="EMBL" id="DF820485">
    <property type="protein sequence ID" value="GAK30403.1"/>
    <property type="molecule type" value="Genomic_DNA"/>
</dbReference>
<dbReference type="AlphaFoldDB" id="A0A069CT44"/>
<organism evidence="1 2">
    <name type="scientific">Weissella oryzae (strain DSM 25784 / JCM 18191 / LMG 30913 / SG25)</name>
    <dbReference type="NCBI Taxonomy" id="1329250"/>
    <lineage>
        <taxon>Bacteria</taxon>
        <taxon>Bacillati</taxon>
        <taxon>Bacillota</taxon>
        <taxon>Bacilli</taxon>
        <taxon>Lactobacillales</taxon>
        <taxon>Lactobacillaceae</taxon>
        <taxon>Weissella</taxon>
    </lineage>
</organism>
<reference evidence="2" key="1">
    <citation type="journal article" date="2014" name="Genome Announc.">
        <title>Draft genome sequence of Weissella oryzae SG25T, isolated from fermented rice grains.</title>
        <authorList>
            <person name="Tanizawa Y."/>
            <person name="Fujisawa T."/>
            <person name="Mochizuki T."/>
            <person name="Kaminuma E."/>
            <person name="Suzuki Y."/>
            <person name="Nakamura Y."/>
            <person name="Tohno M."/>
        </authorList>
    </citation>
    <scope>NUCLEOTIDE SEQUENCE [LARGE SCALE GENOMIC DNA]</scope>
    <source>
        <strain evidence="2">DSM 25784 / JCM 18191 / LMG 30913 / SG25</strain>
    </source>
</reference>
<sequence length="146" mass="16359">MSDIQEAISTLNKLLESAKSSKALTAFLGGFDETSTELVSQIKTAQKNEIVLLTALLSEAELKAQQEQLYYVLSPINDLGVLNEITVAGSQVKWHTFASSLEGNHQDTQFKTRFNQSELDSLKNKFPRMNFETSTVRVEDYDNEHA</sequence>
<proteinExistence type="predicted"/>
<dbReference type="RefSeq" id="WP_027698515.1">
    <property type="nucleotide sequence ID" value="NZ_DF820485.1"/>
</dbReference>
<evidence type="ECO:0000313" key="1">
    <source>
        <dbReference type="EMBL" id="GAK30403.1"/>
    </source>
</evidence>
<protein>
    <submittedName>
        <fullName evidence="1">Uncharacterized protein</fullName>
    </submittedName>
</protein>
<keyword evidence="2" id="KW-1185">Reference proteome</keyword>
<evidence type="ECO:0000313" key="2">
    <source>
        <dbReference type="Proteomes" id="UP000030643"/>
    </source>
</evidence>
<accession>A0A069CT44</accession>
<dbReference type="STRING" id="1329250.WOSG25_022000"/>
<name>A0A069CT44_WEIOS</name>